<proteinExistence type="predicted"/>
<accession>A0A0F9PZE5</accession>
<gene>
    <name evidence="2" type="ORF">LCGC14_1156530</name>
</gene>
<dbReference type="EMBL" id="LAZR01005602">
    <property type="protein sequence ID" value="KKM98572.1"/>
    <property type="molecule type" value="Genomic_DNA"/>
</dbReference>
<sequence length="1266" mass="132256">MAILALYYLFDNELRKVSSFNMKLFLFKNLIKKKNENDMKLSKKNKIQLIFITIVFTTALVSIGYSRWDINDDEAGCGNKHSVDASLHINMSFSGSIEDSGVTITADVGSNITMDITLTGFGVASAYGRAAWTFFRANNSDGFDIAPAALDTNYGGVDGGVVTDWVSGNLHYHAAYDNLASDPITKSFTITVPSTVRSSELHVYGLGVIDGGGRGGTPLFTLTVITSAPADTTPPTITLDSVTPNPSNGITVITASNTTEALDSNGMLANVSIPGGGYIYPTMTYQGSNEWTGSFDVSSYSDGTFTVNVNGSDAAGNTGDAGPVSITGDSTKPTIVLDSVIPNPSNGITVITASNTTEALDVSGIMANVSLPGGGYIFPTMTFQGGSTWNGTFDVSSYSEGTFRVGVNGTDLGGNIGFAGPTNITGDLTAPAITLTVTPDPSNGITTIQAFNTTEIVTTMLANVSTPSGYIYPTLTYQGSNEWSGSFDVNSYGEGIYTINVNGTDLAGNIKYVSPVSITGDLTPPTITLTVTPDPSNGITTIQAFNTTEVVSTMLANVSTPSGYIYPTLTYQGSNEWSGSFDVSSYGEGTYTISVNGTDIPGNVGYATPVNISGDLTAPTITLTVTPDPSNGITTIQAFNTTEVVSAMLANVSTPSGYIYPTLTYQGSNEWSGSFDINSYGDGTYTISMNGTDLATNVGYATPVDIIGDITAPTITLTVTPDPSNGITTIQVFNTTEVISGSLLANVSTPSGYIYPTLTYQGSNEWSGSFDVNSYGDGTYTISVNGTDLAGNVQYNSTSIFGDITLPSVAITSPTEGENVGGSISIIGTASGTGSNIASIYINNSIWGDAFNNPQIDTATGNPTGSFTSNNKSYIAPGNYWVEINITDYAGNFNSTVRFFIVSVGDSTPPNIIITVSADPSNGFTNITVTTNEDLDAGGPPLLNITLPDTSVVYRQLYLIASNTWQTNYTVVTDGTHIIAVNATDIALNIGTATKTFEGDLTAPTITLTVTPDPSNGITTIQAFNTTEVVSTMFANVSTPSGYIYPTLTYQGSNEWSGSFDVSSYGEGTYTISVNGTDIAGNVGYATPVIIIGDLTAPTIALTVTPDFSNGITTIQAFNTTEVVSAMFANISTPSGYIYPTLTYQGSNEWSGSFDVSSYGDGTYTISVNGTDIAGNFGYATPVIITGDLTAPTITLTVTPDPSNGITTIQAFNTTEVISGSLLVNVSTPSGYIYPTLTYQGSNEWSGSFDVSSYGEGTYTISVNGT</sequence>
<comment type="caution">
    <text evidence="2">The sequence shown here is derived from an EMBL/GenBank/DDBJ whole genome shotgun (WGS) entry which is preliminary data.</text>
</comment>
<dbReference type="Pfam" id="PF13750">
    <property type="entry name" value="Big_3_3"/>
    <property type="match status" value="2"/>
</dbReference>
<feature type="domain" description="Ig-like" evidence="1">
    <location>
        <begin position="482"/>
        <end position="546"/>
    </location>
</feature>
<dbReference type="InterPro" id="IPR013783">
    <property type="entry name" value="Ig-like_fold"/>
</dbReference>
<protein>
    <recommendedName>
        <fullName evidence="1">Ig-like domain-containing protein</fullName>
    </recommendedName>
</protein>
<evidence type="ECO:0000313" key="2">
    <source>
        <dbReference type="EMBL" id="KKM98572.1"/>
    </source>
</evidence>
<organism evidence="2">
    <name type="scientific">marine sediment metagenome</name>
    <dbReference type="NCBI Taxonomy" id="412755"/>
    <lineage>
        <taxon>unclassified sequences</taxon>
        <taxon>metagenomes</taxon>
        <taxon>ecological metagenomes</taxon>
    </lineage>
</organism>
<feature type="domain" description="Ig-like" evidence="1">
    <location>
        <begin position="576"/>
        <end position="640"/>
    </location>
</feature>
<dbReference type="InterPro" id="IPR022038">
    <property type="entry name" value="Ig-like_bact"/>
</dbReference>
<evidence type="ECO:0000259" key="1">
    <source>
        <dbReference type="Pfam" id="PF13750"/>
    </source>
</evidence>
<feature type="non-terminal residue" evidence="2">
    <location>
        <position position="1266"/>
    </location>
</feature>
<name>A0A0F9PZE5_9ZZZZ</name>
<dbReference type="AlphaFoldDB" id="A0A0F9PZE5"/>
<dbReference type="Gene3D" id="2.60.40.10">
    <property type="entry name" value="Immunoglobulins"/>
    <property type="match status" value="1"/>
</dbReference>
<reference evidence="2" key="1">
    <citation type="journal article" date="2015" name="Nature">
        <title>Complex archaea that bridge the gap between prokaryotes and eukaryotes.</title>
        <authorList>
            <person name="Spang A."/>
            <person name="Saw J.H."/>
            <person name="Jorgensen S.L."/>
            <person name="Zaremba-Niedzwiedzka K."/>
            <person name="Martijn J."/>
            <person name="Lind A.E."/>
            <person name="van Eijk R."/>
            <person name="Schleper C."/>
            <person name="Guy L."/>
            <person name="Ettema T.J."/>
        </authorList>
    </citation>
    <scope>NUCLEOTIDE SEQUENCE</scope>
</reference>